<evidence type="ECO:0000256" key="1">
    <source>
        <dbReference type="SAM" id="Phobius"/>
    </source>
</evidence>
<keyword evidence="1" id="KW-1133">Transmembrane helix</keyword>
<proteinExistence type="predicted"/>
<dbReference type="EMBL" id="NHNT01000011">
    <property type="protein sequence ID" value="OUZ38085.1"/>
    <property type="molecule type" value="Genomic_DNA"/>
</dbReference>
<sequence length="97" mass="10890">MKSFLIGTGLSLIGILLSIIIWDVHMISTITSGIGFIFFIVACIFSGAFVNGDRMRANTAMETKESWIQRNTIAWCSLNMAIPNFAVAFIFYYYLGY</sequence>
<organism evidence="2 3">
    <name type="scientific">Solibacillus kalamii</name>
    <dbReference type="NCBI Taxonomy" id="1748298"/>
    <lineage>
        <taxon>Bacteria</taxon>
        <taxon>Bacillati</taxon>
        <taxon>Bacillota</taxon>
        <taxon>Bacilli</taxon>
        <taxon>Bacillales</taxon>
        <taxon>Caryophanaceae</taxon>
        <taxon>Solibacillus</taxon>
    </lineage>
</organism>
<accession>A0ABX3ZFL8</accession>
<keyword evidence="1" id="KW-0812">Transmembrane</keyword>
<comment type="caution">
    <text evidence="2">The sequence shown here is derived from an EMBL/GenBank/DDBJ whole genome shotgun (WGS) entry which is preliminary data.</text>
</comment>
<dbReference type="Proteomes" id="UP000196594">
    <property type="component" value="Unassembled WGS sequence"/>
</dbReference>
<evidence type="ECO:0008006" key="4">
    <source>
        <dbReference type="Google" id="ProtNLM"/>
    </source>
</evidence>
<feature type="transmembrane region" description="Helical" evidence="1">
    <location>
        <begin position="5"/>
        <end position="24"/>
    </location>
</feature>
<name>A0ABX3ZFL8_9BACL</name>
<gene>
    <name evidence="2" type="ORF">CBM15_14990</name>
</gene>
<feature type="transmembrane region" description="Helical" evidence="1">
    <location>
        <begin position="72"/>
        <end position="95"/>
    </location>
</feature>
<keyword evidence="3" id="KW-1185">Reference proteome</keyword>
<evidence type="ECO:0000313" key="2">
    <source>
        <dbReference type="EMBL" id="OUZ38085.1"/>
    </source>
</evidence>
<feature type="transmembrane region" description="Helical" evidence="1">
    <location>
        <begin position="30"/>
        <end position="51"/>
    </location>
</feature>
<evidence type="ECO:0000313" key="3">
    <source>
        <dbReference type="Proteomes" id="UP000196594"/>
    </source>
</evidence>
<dbReference type="RefSeq" id="WP_087618131.1">
    <property type="nucleotide sequence ID" value="NZ_JAFBEY010000008.1"/>
</dbReference>
<protein>
    <recommendedName>
        <fullName evidence="4">DUF5316 domain-containing protein</fullName>
    </recommendedName>
</protein>
<dbReference type="Pfam" id="PF17247">
    <property type="entry name" value="DUF5316"/>
    <property type="match status" value="1"/>
</dbReference>
<keyword evidence="1" id="KW-0472">Membrane</keyword>
<reference evidence="2 3" key="1">
    <citation type="journal article" date="2017" name="Int. J. Syst. Evol. Microbiol.">
        <title>Solibacillus kalamii sp. nov., isolated from a high-efficiency particulate arrestance filter system used in the International Space Station.</title>
        <authorList>
            <person name="Checinska Sielaff A."/>
            <person name="Kumar R.M."/>
            <person name="Pal D."/>
            <person name="Mayilraj S."/>
            <person name="Venkateswaran K."/>
        </authorList>
    </citation>
    <scope>NUCLEOTIDE SEQUENCE [LARGE SCALE GENOMIC DNA]</scope>
    <source>
        <strain evidence="2 3">ISSFR-015</strain>
    </source>
</reference>
<dbReference type="InterPro" id="IPR035167">
    <property type="entry name" value="DUF5316"/>
</dbReference>